<reference evidence="1" key="1">
    <citation type="submission" date="2018-05" db="EMBL/GenBank/DDBJ databases">
        <authorList>
            <person name="Lanie J.A."/>
            <person name="Ng W.-L."/>
            <person name="Kazmierczak K.M."/>
            <person name="Andrzejewski T.M."/>
            <person name="Davidsen T.M."/>
            <person name="Wayne K.J."/>
            <person name="Tettelin H."/>
            <person name="Glass J.I."/>
            <person name="Rusch D."/>
            <person name="Podicherti R."/>
            <person name="Tsui H.-C.T."/>
            <person name="Winkler M.E."/>
        </authorList>
    </citation>
    <scope>NUCLEOTIDE SEQUENCE</scope>
</reference>
<evidence type="ECO:0000313" key="1">
    <source>
        <dbReference type="EMBL" id="SVB74409.1"/>
    </source>
</evidence>
<gene>
    <name evidence="1" type="ORF">METZ01_LOCUS227263</name>
</gene>
<organism evidence="1">
    <name type="scientific">marine metagenome</name>
    <dbReference type="NCBI Taxonomy" id="408172"/>
    <lineage>
        <taxon>unclassified sequences</taxon>
        <taxon>metagenomes</taxon>
        <taxon>ecological metagenomes</taxon>
    </lineage>
</organism>
<accession>A0A382GHI4</accession>
<protein>
    <submittedName>
        <fullName evidence="1">Uncharacterized protein</fullName>
    </submittedName>
</protein>
<dbReference type="EMBL" id="UINC01055480">
    <property type="protein sequence ID" value="SVB74409.1"/>
    <property type="molecule type" value="Genomic_DNA"/>
</dbReference>
<proteinExistence type="predicted"/>
<dbReference type="AlphaFoldDB" id="A0A382GHI4"/>
<sequence>MVKLTTKRGTAVQNVNAEFAGKFTQAAQKLQKERLQISGANTVLVTKRGTATIQAKDIPTVSQPSLKGQKITTKRGTSIETL</sequence>
<name>A0A382GHI4_9ZZZZ</name>